<proteinExistence type="predicted"/>
<dbReference type="SUPFAM" id="SSF56349">
    <property type="entry name" value="DNA breaking-rejoining enzymes"/>
    <property type="match status" value="1"/>
</dbReference>
<dbReference type="AlphaFoldDB" id="A0A2K2FZ62"/>
<keyword evidence="1" id="KW-0238">DNA-binding</keyword>
<evidence type="ECO:0008006" key="4">
    <source>
        <dbReference type="Google" id="ProtNLM"/>
    </source>
</evidence>
<dbReference type="Gene3D" id="1.10.150.130">
    <property type="match status" value="1"/>
</dbReference>
<protein>
    <recommendedName>
        <fullName evidence="4">Core-binding (CB) domain-containing protein</fullName>
    </recommendedName>
</protein>
<dbReference type="InterPro" id="IPR010998">
    <property type="entry name" value="Integrase_recombinase_N"/>
</dbReference>
<name>A0A2K2FZ62_9SPHN</name>
<dbReference type="GO" id="GO:0003677">
    <property type="term" value="F:DNA binding"/>
    <property type="evidence" value="ECO:0007669"/>
    <property type="project" value="UniProtKB-KW"/>
</dbReference>
<evidence type="ECO:0000313" key="3">
    <source>
        <dbReference type="Proteomes" id="UP000236327"/>
    </source>
</evidence>
<sequence length="263" mass="29300">MGRSHIKRSLKTDSLDVFIRLCRLAASEIEVLFERIRQKLGMPFDPRLLPPDREGVDGGACEGILKTTEPPLMKRVGDDSESGTSLSEIYDRYLADPTRKRSARTMLAYSTTRKIVEDVLGGSTPIGAITRDACRYLLETLRWLPVNYGKKYGGMTVEAAVALAKADGDIRTINVTNLNAYMARFATMMNLAVAEEHIRRNPARGLQIAEMVHPQDRRKPFATWQLQRIFAAPIDLPPGGPSIITRVLRLNIPPCSPAQARRA</sequence>
<reference evidence="2 3" key="1">
    <citation type="submission" date="2016-05" db="EMBL/GenBank/DDBJ databases">
        <title>Complete genome sequence of Novosphingobium guangzhouense SA925(T).</title>
        <authorList>
            <person name="Sha S."/>
        </authorList>
    </citation>
    <scope>NUCLEOTIDE SEQUENCE [LARGE SCALE GENOMIC DNA]</scope>
    <source>
        <strain evidence="2 3">SA925</strain>
    </source>
</reference>
<organism evidence="2 3">
    <name type="scientific">Novosphingobium guangzhouense</name>
    <dbReference type="NCBI Taxonomy" id="1850347"/>
    <lineage>
        <taxon>Bacteria</taxon>
        <taxon>Pseudomonadati</taxon>
        <taxon>Pseudomonadota</taxon>
        <taxon>Alphaproteobacteria</taxon>
        <taxon>Sphingomonadales</taxon>
        <taxon>Sphingomonadaceae</taxon>
        <taxon>Novosphingobium</taxon>
    </lineage>
</organism>
<accession>A0A2K2FZ62</accession>
<comment type="caution">
    <text evidence="2">The sequence shown here is derived from an EMBL/GenBank/DDBJ whole genome shotgun (WGS) entry which is preliminary data.</text>
</comment>
<dbReference type="Proteomes" id="UP000236327">
    <property type="component" value="Unassembled WGS sequence"/>
</dbReference>
<dbReference type="EMBL" id="LYMM01000040">
    <property type="protein sequence ID" value="PNU04073.1"/>
    <property type="molecule type" value="Genomic_DNA"/>
</dbReference>
<keyword evidence="3" id="KW-1185">Reference proteome</keyword>
<evidence type="ECO:0000313" key="2">
    <source>
        <dbReference type="EMBL" id="PNU04073.1"/>
    </source>
</evidence>
<dbReference type="InterPro" id="IPR011010">
    <property type="entry name" value="DNA_brk_join_enz"/>
</dbReference>
<gene>
    <name evidence="2" type="ORF">A8V01_05575</name>
</gene>
<evidence type="ECO:0000256" key="1">
    <source>
        <dbReference type="ARBA" id="ARBA00023125"/>
    </source>
</evidence>